<keyword evidence="2" id="KW-1185">Reference proteome</keyword>
<dbReference type="EMBL" id="CM011676">
    <property type="protein sequence ID" value="TMS21576.1"/>
    <property type="molecule type" value="Genomic_DNA"/>
</dbReference>
<accession>A0ACD3RPN1</accession>
<protein>
    <submittedName>
        <fullName evidence="1">Uncharacterized protein</fullName>
    </submittedName>
</protein>
<name>A0ACD3RPN1_LARCR</name>
<evidence type="ECO:0000313" key="2">
    <source>
        <dbReference type="Proteomes" id="UP000793456"/>
    </source>
</evidence>
<evidence type="ECO:0000313" key="1">
    <source>
        <dbReference type="EMBL" id="TMS21576.1"/>
    </source>
</evidence>
<sequence>MFRVVELPLKQHICKVKSLNKGDANSEVTVYYQSGPKALREHTLMELLVMHMEEPCFDFLRTKETLGYHVYPTCRNTSGVLGFSVTVETQATKFNTELVELKIEEFLASYGEKLNSLTEEAFNTQVTALVKLKECEDTHLGEEVDRNWAEVVTQQYVFDRLNREIEALKQMTRTELVSWYKEHRGQNSRKLSVHVVGFGAEENDEEGGGKKQEGEEGKGEDISGSTYGERFTQEEEEEVEEEDAMRFPTGPHWRLCNTINDAIIPQMVTSTGGFESNTPQACHGFLPSHTSPSLHLPLSSNLRLHHDVNTDILIQPTLVIFAGIIETFVGRFDGELVECQRELLLYPEEFFAGVILLCIVAVLCYCRLQYYCCKKNDSEVDMGSVVGADPLSHFPCNACNALAMDGAAISPVSLDQLDTGSHHNHCPTCSPPYPLRSGPTDNMRNGGERLGFHTYYENPSVSLPLSVNPQGSSPLSYYSPTDMFPPPPRPYSTQV</sequence>
<proteinExistence type="predicted"/>
<comment type="caution">
    <text evidence="1">The sequence shown here is derived from an EMBL/GenBank/DDBJ whole genome shotgun (WGS) entry which is preliminary data.</text>
</comment>
<organism evidence="1 2">
    <name type="scientific">Larimichthys crocea</name>
    <name type="common">Large yellow croaker</name>
    <name type="synonym">Pseudosciaena crocea</name>
    <dbReference type="NCBI Taxonomy" id="215358"/>
    <lineage>
        <taxon>Eukaryota</taxon>
        <taxon>Metazoa</taxon>
        <taxon>Chordata</taxon>
        <taxon>Craniata</taxon>
        <taxon>Vertebrata</taxon>
        <taxon>Euteleostomi</taxon>
        <taxon>Actinopterygii</taxon>
        <taxon>Neopterygii</taxon>
        <taxon>Teleostei</taxon>
        <taxon>Neoteleostei</taxon>
        <taxon>Acanthomorphata</taxon>
        <taxon>Eupercaria</taxon>
        <taxon>Sciaenidae</taxon>
        <taxon>Larimichthys</taxon>
    </lineage>
</organism>
<reference evidence="1" key="1">
    <citation type="submission" date="2018-11" db="EMBL/GenBank/DDBJ databases">
        <title>The sequence and de novo assembly of Larimichthys crocea genome using PacBio and Hi-C technologies.</title>
        <authorList>
            <person name="Xu P."/>
            <person name="Chen B."/>
            <person name="Zhou Z."/>
            <person name="Ke Q."/>
            <person name="Wu Y."/>
            <person name="Bai H."/>
            <person name="Pu F."/>
        </authorList>
    </citation>
    <scope>NUCLEOTIDE SEQUENCE</scope>
    <source>
        <tissue evidence="1">Muscle</tissue>
    </source>
</reference>
<gene>
    <name evidence="1" type="ORF">E3U43_015549</name>
</gene>
<dbReference type="Proteomes" id="UP000793456">
    <property type="component" value="Chromosome III"/>
</dbReference>